<dbReference type="GO" id="GO:0005737">
    <property type="term" value="C:cytoplasm"/>
    <property type="evidence" value="ECO:0007669"/>
    <property type="project" value="TreeGrafter"/>
</dbReference>
<accession>Q0YRP4</accession>
<dbReference type="OrthoDB" id="4174719at2"/>
<dbReference type="InterPro" id="IPR011057">
    <property type="entry name" value="Mss4-like_sf"/>
</dbReference>
<evidence type="ECO:0000256" key="2">
    <source>
        <dbReference type="ARBA" id="ARBA00023002"/>
    </source>
</evidence>
<dbReference type="Proteomes" id="UP000004162">
    <property type="component" value="Unassembled WGS sequence"/>
</dbReference>
<dbReference type="PROSITE" id="PS51790">
    <property type="entry name" value="MSRB"/>
    <property type="match status" value="1"/>
</dbReference>
<dbReference type="Pfam" id="PF01641">
    <property type="entry name" value="SelR"/>
    <property type="match status" value="1"/>
</dbReference>
<dbReference type="InterPro" id="IPR002579">
    <property type="entry name" value="Met_Sox_Rdtase_MsrB_dom"/>
</dbReference>
<feature type="domain" description="MsrB" evidence="4">
    <location>
        <begin position="24"/>
        <end position="143"/>
    </location>
</feature>
<dbReference type="InterPro" id="IPR028427">
    <property type="entry name" value="Met_Sox_Rdtase_MsrB"/>
</dbReference>
<evidence type="ECO:0000256" key="3">
    <source>
        <dbReference type="ARBA" id="ARBA00048488"/>
    </source>
</evidence>
<dbReference type="AlphaFoldDB" id="Q0YRP4"/>
<dbReference type="GO" id="GO:0030091">
    <property type="term" value="P:protein repair"/>
    <property type="evidence" value="ECO:0007669"/>
    <property type="project" value="InterPro"/>
</dbReference>
<dbReference type="GO" id="GO:0006979">
    <property type="term" value="P:response to oxidative stress"/>
    <property type="evidence" value="ECO:0007669"/>
    <property type="project" value="InterPro"/>
</dbReference>
<dbReference type="EC" id="1.8.4.12" evidence="1"/>
<protein>
    <recommendedName>
        <fullName evidence="1">peptide-methionine (R)-S-oxide reductase</fullName>
        <ecNumber evidence="1">1.8.4.12</ecNumber>
    </recommendedName>
</protein>
<evidence type="ECO:0000313" key="5">
    <source>
        <dbReference type="EMBL" id="EAT58969.1"/>
    </source>
</evidence>
<dbReference type="GO" id="GO:0033743">
    <property type="term" value="F:peptide-methionine (R)-S-oxide reductase activity"/>
    <property type="evidence" value="ECO:0007669"/>
    <property type="project" value="UniProtKB-EC"/>
</dbReference>
<evidence type="ECO:0000259" key="4">
    <source>
        <dbReference type="PROSITE" id="PS51790"/>
    </source>
</evidence>
<reference evidence="5 6" key="2">
    <citation type="submission" date="2006-07" db="EMBL/GenBank/DDBJ databases">
        <title>Sequencing of the draft genome and assembly of Chlorobium ferroxidans DSM 13031.</title>
        <authorList>
            <consortium name="US DOE Joint Genome Institute (JGI-PGF)"/>
            <person name="Copeland A."/>
            <person name="Lucas S."/>
            <person name="Lapidus A."/>
            <person name="Barry K."/>
            <person name="Glavina del Rio T."/>
            <person name="Dalin E."/>
            <person name="Tice H."/>
            <person name="Bruce D."/>
            <person name="Pitluck S."/>
            <person name="Richardson P."/>
        </authorList>
    </citation>
    <scope>NUCLEOTIDE SEQUENCE [LARGE SCALE GENOMIC DNA]</scope>
    <source>
        <strain evidence="5 6">DSM 13031</strain>
    </source>
</reference>
<evidence type="ECO:0000256" key="1">
    <source>
        <dbReference type="ARBA" id="ARBA00012499"/>
    </source>
</evidence>
<keyword evidence="6" id="KW-1185">Reference proteome</keyword>
<gene>
    <name evidence="5" type="ORF">CferDRAFT_0943</name>
</gene>
<organism evidence="5 6">
    <name type="scientific">Chlorobium ferrooxidans DSM 13031</name>
    <dbReference type="NCBI Taxonomy" id="377431"/>
    <lineage>
        <taxon>Bacteria</taxon>
        <taxon>Pseudomonadati</taxon>
        <taxon>Chlorobiota</taxon>
        <taxon>Chlorobiia</taxon>
        <taxon>Chlorobiales</taxon>
        <taxon>Chlorobiaceae</taxon>
        <taxon>Chlorobium/Pelodictyon group</taxon>
        <taxon>Chlorobium</taxon>
    </lineage>
</organism>
<comment type="catalytic activity">
    <reaction evidence="3">
        <text>L-methionyl-[protein] + [thioredoxin]-disulfide + H2O = L-methionyl-(R)-S-oxide-[protein] + [thioredoxin]-dithiol</text>
        <dbReference type="Rhea" id="RHEA:24164"/>
        <dbReference type="Rhea" id="RHEA-COMP:10698"/>
        <dbReference type="Rhea" id="RHEA-COMP:10700"/>
        <dbReference type="Rhea" id="RHEA-COMP:12313"/>
        <dbReference type="Rhea" id="RHEA-COMP:12314"/>
        <dbReference type="ChEBI" id="CHEBI:15377"/>
        <dbReference type="ChEBI" id="CHEBI:16044"/>
        <dbReference type="ChEBI" id="CHEBI:29950"/>
        <dbReference type="ChEBI" id="CHEBI:45764"/>
        <dbReference type="ChEBI" id="CHEBI:50058"/>
        <dbReference type="EC" id="1.8.4.12"/>
    </reaction>
</comment>
<dbReference type="PANTHER" id="PTHR10173">
    <property type="entry name" value="METHIONINE SULFOXIDE REDUCTASE"/>
    <property type="match status" value="1"/>
</dbReference>
<evidence type="ECO:0000313" key="6">
    <source>
        <dbReference type="Proteomes" id="UP000004162"/>
    </source>
</evidence>
<name>Q0YRP4_9CHLB</name>
<dbReference type="Gene3D" id="2.170.150.20">
    <property type="entry name" value="Peptide methionine sulfoxide reductase"/>
    <property type="match status" value="1"/>
</dbReference>
<proteinExistence type="predicted"/>
<dbReference type="RefSeq" id="WP_006366371.1">
    <property type="nucleotide sequence ID" value="NZ_AASE01000009.1"/>
</dbReference>
<reference evidence="5 6" key="1">
    <citation type="submission" date="2006-07" db="EMBL/GenBank/DDBJ databases">
        <title>Annotation of the draft genome assembly of Chlorobium ferroxidans DSM 13031.</title>
        <authorList>
            <consortium name="US DOE Joint Genome Institute (JGI-ORNL)"/>
            <person name="Larimer F."/>
            <person name="Land M."/>
            <person name="Hauser L."/>
        </authorList>
    </citation>
    <scope>NUCLEOTIDE SEQUENCE [LARGE SCALE GENOMIC DNA]</scope>
    <source>
        <strain evidence="5 6">DSM 13031</strain>
    </source>
</reference>
<dbReference type="NCBIfam" id="TIGR00357">
    <property type="entry name" value="peptide-methionine (R)-S-oxide reductase MsrB"/>
    <property type="match status" value="1"/>
</dbReference>
<dbReference type="SUPFAM" id="SSF51316">
    <property type="entry name" value="Mss4-like"/>
    <property type="match status" value="1"/>
</dbReference>
<dbReference type="EMBL" id="AASE01000009">
    <property type="protein sequence ID" value="EAT58969.1"/>
    <property type="molecule type" value="Genomic_DNA"/>
</dbReference>
<comment type="caution">
    <text evidence="5">The sequence shown here is derived from an EMBL/GenBank/DDBJ whole genome shotgun (WGS) entry which is preliminary data.</text>
</comment>
<sequence>MTRKTQTVKSYFSRSDTSKLNVPDAEWKELLSGALYEVARKGATEQPFTGKYWDNEECGTYFCALCGNTLFRSEAKFSSSSGWPSFFKTVRSNSVRYRKESSMEMEILCGRCGAHLGHLFHDGPPPMGRRFSINSIVLGFEADSLQL</sequence>
<dbReference type="PANTHER" id="PTHR10173:SF52">
    <property type="entry name" value="METHIONINE-R-SULFOXIDE REDUCTASE B1"/>
    <property type="match status" value="1"/>
</dbReference>
<keyword evidence="2 5" id="KW-0560">Oxidoreductase</keyword>